<dbReference type="InterPro" id="IPR044517">
    <property type="entry name" value="PHOX1-4"/>
</dbReference>
<feature type="repeat" description="TPR" evidence="1">
    <location>
        <begin position="60"/>
        <end position="93"/>
    </location>
</feature>
<dbReference type="SUPFAM" id="SSF54277">
    <property type="entry name" value="CAD &amp; PB1 domains"/>
    <property type="match status" value="1"/>
</dbReference>
<dbReference type="EMBL" id="HBIS01004776">
    <property type="protein sequence ID" value="CAE0610516.1"/>
    <property type="molecule type" value="Transcribed_RNA"/>
</dbReference>
<feature type="repeat" description="TPR" evidence="1">
    <location>
        <begin position="22"/>
        <end position="55"/>
    </location>
</feature>
<sequence length="570" mass="62892">MAKPSRKRGGNQNEKEDESGKASQLRDEGNRLFAQKETKRALELYAKALALLPEDAQERTAIYSNRAACFLREKKYGPAVLECNKALQLNPKHPKALRRRAKAYESVGDFERALVDIEAIEKEQGENVEKEVTDTGKRLRDHLLMQRAMQARAQMQKSRAQQGAVKPKENPNLVKFRCSLEEDIRMLTVPAGITYHGLLKELRNLYIGHYPFCVKYKAKDASMVTITCKEDVAAAYAVKQDTKPARKAAGLGGGSLPAPKAKEGKHPTLFLFKCPEREVPLPPSDEVPEGESGTEVYELDDWLIDFAGLFRQQLGIDPDGHVDLHNEGWDKCNAALDSAMKMDEADALLDQAASKFQDVAASGLFNWGNVYICRARRILDVDSASKGLTETSYADAWKYFAMAEGKYVEALGLKPDFQDAVLGIGQVYFEEAKLKQTETLAKGDKHSEKEKLQKAEADINALFEKAIQKFKEAIALDNAGGSSEEAEANGSGADAKAEDPSVASHGLVMWGNVLYEQSQIQGILGKEWKGLFEASIEKFKEAGCEQNDIQSAIDNHSQNKLAAASAQAEG</sequence>
<dbReference type="InterPro" id="IPR011990">
    <property type="entry name" value="TPR-like_helical_dom_sf"/>
</dbReference>
<feature type="region of interest" description="Disordered" evidence="2">
    <location>
        <begin position="1"/>
        <end position="32"/>
    </location>
</feature>
<dbReference type="PROSITE" id="PS50005">
    <property type="entry name" value="TPR"/>
    <property type="match status" value="2"/>
</dbReference>
<keyword evidence="1" id="KW-0802">TPR repeat</keyword>
<feature type="compositionally biased region" description="Basic and acidic residues" evidence="2">
    <location>
        <begin position="18"/>
        <end position="32"/>
    </location>
</feature>
<proteinExistence type="predicted"/>
<evidence type="ECO:0000313" key="3">
    <source>
        <dbReference type="EMBL" id="CAE0610516.1"/>
    </source>
</evidence>
<dbReference type="InterPro" id="IPR019734">
    <property type="entry name" value="TPR_rpt"/>
</dbReference>
<evidence type="ECO:0000256" key="1">
    <source>
        <dbReference type="PROSITE-ProRule" id="PRU00339"/>
    </source>
</evidence>
<evidence type="ECO:0000256" key="2">
    <source>
        <dbReference type="SAM" id="MobiDB-lite"/>
    </source>
</evidence>
<gene>
    <name evidence="3" type="ORF">PSAL00342_LOCUS4351</name>
    <name evidence="4" type="ORF">PSAL00342_LOCUS4354</name>
</gene>
<evidence type="ECO:0000313" key="4">
    <source>
        <dbReference type="EMBL" id="CAE0610519.1"/>
    </source>
</evidence>
<name>A0A6U9R6A6_9CHLO</name>
<protein>
    <submittedName>
        <fullName evidence="4">Uncharacterized protein</fullName>
    </submittedName>
</protein>
<dbReference type="CDD" id="cd05992">
    <property type="entry name" value="PB1"/>
    <property type="match status" value="1"/>
</dbReference>
<dbReference type="AlphaFoldDB" id="A0A6U9R6A6"/>
<dbReference type="PANTHER" id="PTHR46183">
    <property type="entry name" value="PROTEIN CLMP1"/>
    <property type="match status" value="1"/>
</dbReference>
<accession>A0A6U9R6A6</accession>
<organism evidence="4">
    <name type="scientific">Picocystis salinarum</name>
    <dbReference type="NCBI Taxonomy" id="88271"/>
    <lineage>
        <taxon>Eukaryota</taxon>
        <taxon>Viridiplantae</taxon>
        <taxon>Chlorophyta</taxon>
        <taxon>Picocystophyceae</taxon>
        <taxon>Picocystales</taxon>
        <taxon>Picocystaceae</taxon>
        <taxon>Picocystis</taxon>
    </lineage>
</organism>
<dbReference type="PANTHER" id="PTHR46183:SF8">
    <property type="entry name" value="PROTEIN CLMP1"/>
    <property type="match status" value="1"/>
</dbReference>
<dbReference type="Gene3D" id="1.25.40.10">
    <property type="entry name" value="Tetratricopeptide repeat domain"/>
    <property type="match status" value="2"/>
</dbReference>
<dbReference type="EMBL" id="HBIS01004779">
    <property type="protein sequence ID" value="CAE0610519.1"/>
    <property type="molecule type" value="Transcribed_RNA"/>
</dbReference>
<dbReference type="Gene3D" id="3.10.20.90">
    <property type="entry name" value="Phosphatidylinositol 3-kinase Catalytic Subunit, Chain A, domain 1"/>
    <property type="match status" value="1"/>
</dbReference>
<reference evidence="4" key="1">
    <citation type="submission" date="2021-01" db="EMBL/GenBank/DDBJ databases">
        <authorList>
            <person name="Corre E."/>
            <person name="Pelletier E."/>
            <person name="Niang G."/>
            <person name="Scheremetjew M."/>
            <person name="Finn R."/>
            <person name="Kale V."/>
            <person name="Holt S."/>
            <person name="Cochrane G."/>
            <person name="Meng A."/>
            <person name="Brown T."/>
            <person name="Cohen L."/>
        </authorList>
    </citation>
    <scope>NUCLEOTIDE SEQUENCE</scope>
    <source>
        <strain evidence="4">CCMP1897</strain>
    </source>
</reference>
<dbReference type="SUPFAM" id="SSF48452">
    <property type="entry name" value="TPR-like"/>
    <property type="match status" value="1"/>
</dbReference>
<dbReference type="SMART" id="SM00028">
    <property type="entry name" value="TPR"/>
    <property type="match status" value="3"/>
</dbReference>